<organism evidence="1 2">
    <name type="scientific">Dorea ammoniilytica</name>
    <dbReference type="NCBI Taxonomy" id="2981788"/>
    <lineage>
        <taxon>Bacteria</taxon>
        <taxon>Bacillati</taxon>
        <taxon>Bacillota</taxon>
        <taxon>Clostridia</taxon>
        <taxon>Lachnospirales</taxon>
        <taxon>Lachnospiraceae</taxon>
        <taxon>Dorea</taxon>
    </lineage>
</organism>
<gene>
    <name evidence="1" type="ORF">OCV65_03965</name>
</gene>
<evidence type="ECO:0008006" key="3">
    <source>
        <dbReference type="Google" id="ProtNLM"/>
    </source>
</evidence>
<dbReference type="EMBL" id="JAOQJV010000003">
    <property type="protein sequence ID" value="MCU6699394.1"/>
    <property type="molecule type" value="Genomic_DNA"/>
</dbReference>
<evidence type="ECO:0000313" key="1">
    <source>
        <dbReference type="EMBL" id="MCU6699394.1"/>
    </source>
</evidence>
<dbReference type="Proteomes" id="UP001207605">
    <property type="component" value="Unassembled WGS sequence"/>
</dbReference>
<protein>
    <recommendedName>
        <fullName evidence="3">HD domain-containing protein</fullName>
    </recommendedName>
</protein>
<dbReference type="RefSeq" id="WP_262581035.1">
    <property type="nucleotide sequence ID" value="NZ_JAOQJV010000003.1"/>
</dbReference>
<dbReference type="PANTHER" id="PTHR33594:SF1">
    <property type="entry name" value="HD_PDEASE DOMAIN-CONTAINING PROTEIN"/>
    <property type="match status" value="1"/>
</dbReference>
<sequence>MIAEAVNYIKNIFQNDFSGHDYFHSLQVYRVARAIAEQENADREIVSKIGMVKEEYQGYVTISVDHFYEKLFLLKDMMNTNTGKKIAEKREEFMRAYVDEFMAEWDGKDADYEVEEHFDRG</sequence>
<dbReference type="PANTHER" id="PTHR33594">
    <property type="entry name" value="SUPERFAMILY HYDROLASE, PUTATIVE (AFU_ORTHOLOGUE AFUA_1G03035)-RELATED"/>
    <property type="match status" value="1"/>
</dbReference>
<dbReference type="SUPFAM" id="SSF109604">
    <property type="entry name" value="HD-domain/PDEase-like"/>
    <property type="match status" value="2"/>
</dbReference>
<accession>A0ABT2S468</accession>
<name>A0ABT2S468_9FIRM</name>
<dbReference type="Gene3D" id="1.10.3210.50">
    <property type="match status" value="1"/>
</dbReference>
<keyword evidence="2" id="KW-1185">Reference proteome</keyword>
<reference evidence="1 2" key="1">
    <citation type="journal article" date="2021" name="ISME Commun">
        <title>Automated analysis of genomic sequences facilitates high-throughput and comprehensive description of bacteria.</title>
        <authorList>
            <person name="Hitch T.C.A."/>
        </authorList>
    </citation>
    <scope>NUCLEOTIDE SEQUENCE [LARGE SCALE GENOMIC DNA]</scope>
    <source>
        <strain evidence="1 2">Sanger_02</strain>
    </source>
</reference>
<comment type="caution">
    <text evidence="1">The sequence shown here is derived from an EMBL/GenBank/DDBJ whole genome shotgun (WGS) entry which is preliminary data.</text>
</comment>
<evidence type="ECO:0000313" key="2">
    <source>
        <dbReference type="Proteomes" id="UP001207605"/>
    </source>
</evidence>
<proteinExistence type="predicted"/>
<dbReference type="Gene3D" id="1.10.472.50">
    <property type="entry name" value="HD-domain/PDEase-like"/>
    <property type="match status" value="1"/>
</dbReference>